<organism evidence="9 10">
    <name type="scientific">Aspergillus lucknowensis</name>
    <dbReference type="NCBI Taxonomy" id="176173"/>
    <lineage>
        <taxon>Eukaryota</taxon>
        <taxon>Fungi</taxon>
        <taxon>Dikarya</taxon>
        <taxon>Ascomycota</taxon>
        <taxon>Pezizomycotina</taxon>
        <taxon>Eurotiomycetes</taxon>
        <taxon>Eurotiomycetidae</taxon>
        <taxon>Eurotiales</taxon>
        <taxon>Aspergillaceae</taxon>
        <taxon>Aspergillus</taxon>
        <taxon>Aspergillus subgen. Nidulantes</taxon>
    </lineage>
</organism>
<evidence type="ECO:0000256" key="4">
    <source>
        <dbReference type="ARBA" id="ARBA00022723"/>
    </source>
</evidence>
<dbReference type="PANTHER" id="PTHR24305:SF157">
    <property type="entry name" value="N-ACETYLTRYPTOPHAN 6-HYDROXYLASE IVOC-RELATED"/>
    <property type="match status" value="1"/>
</dbReference>
<accession>A0ABR4M3Q2</accession>
<dbReference type="Pfam" id="PF00067">
    <property type="entry name" value="p450"/>
    <property type="match status" value="1"/>
</dbReference>
<dbReference type="SUPFAM" id="SSF48264">
    <property type="entry name" value="Cytochrome P450"/>
    <property type="match status" value="1"/>
</dbReference>
<evidence type="ECO:0000256" key="3">
    <source>
        <dbReference type="ARBA" id="ARBA00022617"/>
    </source>
</evidence>
<reference evidence="9 10" key="1">
    <citation type="submission" date="2024-07" db="EMBL/GenBank/DDBJ databases">
        <title>Section-level genome sequencing and comparative genomics of Aspergillus sections Usti and Cavernicolus.</title>
        <authorList>
            <consortium name="Lawrence Berkeley National Laboratory"/>
            <person name="Nybo J.L."/>
            <person name="Vesth T.C."/>
            <person name="Theobald S."/>
            <person name="Frisvad J.C."/>
            <person name="Larsen T.O."/>
            <person name="Kjaerboelling I."/>
            <person name="Rothschild-Mancinelli K."/>
            <person name="Lyhne E.K."/>
            <person name="Kogle M.E."/>
            <person name="Barry K."/>
            <person name="Clum A."/>
            <person name="Na H."/>
            <person name="Ledsgaard L."/>
            <person name="Lin J."/>
            <person name="Lipzen A."/>
            <person name="Kuo A."/>
            <person name="Riley R."/>
            <person name="Mondo S."/>
            <person name="Labutti K."/>
            <person name="Haridas S."/>
            <person name="Pangalinan J."/>
            <person name="Salamov A.A."/>
            <person name="Simmons B.A."/>
            <person name="Magnuson J.K."/>
            <person name="Chen J."/>
            <person name="Drula E."/>
            <person name="Henrissat B."/>
            <person name="Wiebenga A."/>
            <person name="Lubbers R.J."/>
            <person name="Gomes A.C."/>
            <person name="Macurrencykelacurrency M.R."/>
            <person name="Stajich J."/>
            <person name="Grigoriev I.V."/>
            <person name="Mortensen U.H."/>
            <person name="De Vries R.P."/>
            <person name="Baker S.E."/>
            <person name="Andersen M.R."/>
        </authorList>
    </citation>
    <scope>NUCLEOTIDE SEQUENCE [LARGE SCALE GENOMIC DNA]</scope>
    <source>
        <strain evidence="9 10">CBS 449.75</strain>
    </source>
</reference>
<dbReference type="GeneID" id="98147281"/>
<sequence>MSIFRALSQATPLWLARRILPNLEGLLRFQSLLYQRSVGDTGKSPVPSDKTILSSLGDASVPPEERTPERFQDEGVQLLIAGTEATARPTAIALFHLSKDRTRLSKLRSELKRAMPSERSSITPNELMKLPYLSGVANEALRLAHGPIGRMPRIAPAEAVRCKNHLIPPGVCRILIEGLNLHADHHIPDPYEPICVLRTYEP</sequence>
<comment type="caution">
    <text evidence="9">The sequence shown here is derived from an EMBL/GenBank/DDBJ whole genome shotgun (WGS) entry which is preliminary data.</text>
</comment>
<name>A0ABR4M3Q2_9EURO</name>
<evidence type="ECO:0000256" key="1">
    <source>
        <dbReference type="ARBA" id="ARBA00001971"/>
    </source>
</evidence>
<dbReference type="InterPro" id="IPR001128">
    <property type="entry name" value="Cyt_P450"/>
</dbReference>
<keyword evidence="3" id="KW-0349">Heme</keyword>
<dbReference type="RefSeq" id="XP_070890191.1">
    <property type="nucleotide sequence ID" value="XM_071032209.1"/>
</dbReference>
<gene>
    <name evidence="9" type="ORF">BJX67DRAFT_377816</name>
</gene>
<keyword evidence="4" id="KW-0479">Metal-binding</keyword>
<keyword evidence="7" id="KW-0503">Monooxygenase</keyword>
<evidence type="ECO:0000256" key="6">
    <source>
        <dbReference type="ARBA" id="ARBA00023004"/>
    </source>
</evidence>
<comment type="cofactor">
    <cofactor evidence="1">
        <name>heme</name>
        <dbReference type="ChEBI" id="CHEBI:30413"/>
    </cofactor>
</comment>
<keyword evidence="5" id="KW-0560">Oxidoreductase</keyword>
<evidence type="ECO:0000256" key="7">
    <source>
        <dbReference type="ARBA" id="ARBA00023033"/>
    </source>
</evidence>
<evidence type="ECO:0000313" key="9">
    <source>
        <dbReference type="EMBL" id="KAL2871212.1"/>
    </source>
</evidence>
<evidence type="ECO:0000256" key="8">
    <source>
        <dbReference type="SAM" id="MobiDB-lite"/>
    </source>
</evidence>
<keyword evidence="10" id="KW-1185">Reference proteome</keyword>
<evidence type="ECO:0000313" key="10">
    <source>
        <dbReference type="Proteomes" id="UP001610432"/>
    </source>
</evidence>
<comment type="similarity">
    <text evidence="2">Belongs to the cytochrome P450 family.</text>
</comment>
<protein>
    <submittedName>
        <fullName evidence="9">Cytochrome P450</fullName>
    </submittedName>
</protein>
<dbReference type="InterPro" id="IPR036396">
    <property type="entry name" value="Cyt_P450_sf"/>
</dbReference>
<dbReference type="Proteomes" id="UP001610432">
    <property type="component" value="Unassembled WGS sequence"/>
</dbReference>
<dbReference type="Gene3D" id="1.10.630.10">
    <property type="entry name" value="Cytochrome P450"/>
    <property type="match status" value="1"/>
</dbReference>
<dbReference type="EMBL" id="JBFXLQ010000004">
    <property type="protein sequence ID" value="KAL2871212.1"/>
    <property type="molecule type" value="Genomic_DNA"/>
</dbReference>
<feature type="region of interest" description="Disordered" evidence="8">
    <location>
        <begin position="39"/>
        <end position="68"/>
    </location>
</feature>
<dbReference type="PANTHER" id="PTHR24305">
    <property type="entry name" value="CYTOCHROME P450"/>
    <property type="match status" value="1"/>
</dbReference>
<dbReference type="InterPro" id="IPR050121">
    <property type="entry name" value="Cytochrome_P450_monoxygenase"/>
</dbReference>
<proteinExistence type="inferred from homology"/>
<evidence type="ECO:0000256" key="2">
    <source>
        <dbReference type="ARBA" id="ARBA00010617"/>
    </source>
</evidence>
<keyword evidence="6" id="KW-0408">Iron</keyword>
<evidence type="ECO:0000256" key="5">
    <source>
        <dbReference type="ARBA" id="ARBA00023002"/>
    </source>
</evidence>